<gene>
    <name evidence="3" type="ORF">FA13DRAFT_1707348</name>
    <name evidence="2" type="ORF">FA13DRAFT_1711295</name>
</gene>
<reference evidence="3 4" key="1">
    <citation type="journal article" date="2019" name="Nat. Ecol. Evol.">
        <title>Megaphylogeny resolves global patterns of mushroom evolution.</title>
        <authorList>
            <person name="Varga T."/>
            <person name="Krizsan K."/>
            <person name="Foldi C."/>
            <person name="Dima B."/>
            <person name="Sanchez-Garcia M."/>
            <person name="Sanchez-Ramirez S."/>
            <person name="Szollosi G.J."/>
            <person name="Szarkandi J.G."/>
            <person name="Papp V."/>
            <person name="Albert L."/>
            <person name="Andreopoulos W."/>
            <person name="Angelini C."/>
            <person name="Antonin V."/>
            <person name="Barry K.W."/>
            <person name="Bougher N.L."/>
            <person name="Buchanan P."/>
            <person name="Buyck B."/>
            <person name="Bense V."/>
            <person name="Catcheside P."/>
            <person name="Chovatia M."/>
            <person name="Cooper J."/>
            <person name="Damon W."/>
            <person name="Desjardin D."/>
            <person name="Finy P."/>
            <person name="Geml J."/>
            <person name="Haridas S."/>
            <person name="Hughes K."/>
            <person name="Justo A."/>
            <person name="Karasinski D."/>
            <person name="Kautmanova I."/>
            <person name="Kiss B."/>
            <person name="Kocsube S."/>
            <person name="Kotiranta H."/>
            <person name="LaButti K.M."/>
            <person name="Lechner B.E."/>
            <person name="Liimatainen K."/>
            <person name="Lipzen A."/>
            <person name="Lukacs Z."/>
            <person name="Mihaltcheva S."/>
            <person name="Morgado L.N."/>
            <person name="Niskanen T."/>
            <person name="Noordeloos M.E."/>
            <person name="Ohm R.A."/>
            <person name="Ortiz-Santana B."/>
            <person name="Ovrebo C."/>
            <person name="Racz N."/>
            <person name="Riley R."/>
            <person name="Savchenko A."/>
            <person name="Shiryaev A."/>
            <person name="Soop K."/>
            <person name="Spirin V."/>
            <person name="Szebenyi C."/>
            <person name="Tomsovsky M."/>
            <person name="Tulloss R.E."/>
            <person name="Uehling J."/>
            <person name="Grigoriev I.V."/>
            <person name="Vagvolgyi C."/>
            <person name="Papp T."/>
            <person name="Martin F.M."/>
            <person name="Miettinen O."/>
            <person name="Hibbett D.S."/>
            <person name="Nagy L.G."/>
        </authorList>
    </citation>
    <scope>NUCLEOTIDE SEQUENCE [LARGE SCALE GENOMIC DNA]</scope>
    <source>
        <strain evidence="3 4">FP101781</strain>
    </source>
</reference>
<evidence type="ECO:0000256" key="1">
    <source>
        <dbReference type="SAM" id="MobiDB-lite"/>
    </source>
</evidence>
<name>A0A4Y7TM35_COPMI</name>
<feature type="region of interest" description="Disordered" evidence="1">
    <location>
        <begin position="139"/>
        <end position="160"/>
    </location>
</feature>
<dbReference type="EMBL" id="QPFP01000008">
    <property type="protein sequence ID" value="TEB35246.1"/>
    <property type="molecule type" value="Genomic_DNA"/>
</dbReference>
<feature type="region of interest" description="Disordered" evidence="1">
    <location>
        <begin position="1"/>
        <end position="98"/>
    </location>
</feature>
<dbReference type="AlphaFoldDB" id="A0A4Y7TM35"/>
<evidence type="ECO:0000313" key="2">
    <source>
        <dbReference type="EMBL" id="TEB29351.1"/>
    </source>
</evidence>
<feature type="compositionally biased region" description="Basic and acidic residues" evidence="1">
    <location>
        <begin position="84"/>
        <end position="96"/>
    </location>
</feature>
<feature type="compositionally biased region" description="Polar residues" evidence="1">
    <location>
        <begin position="61"/>
        <end position="80"/>
    </location>
</feature>
<evidence type="ECO:0000313" key="3">
    <source>
        <dbReference type="EMBL" id="TEB35246.1"/>
    </source>
</evidence>
<dbReference type="Proteomes" id="UP000298030">
    <property type="component" value="Unassembled WGS sequence"/>
</dbReference>
<accession>A0A4Y7TM35</accession>
<sequence>MAITNFEPDPWKPLTPGAYWPNELGWPSGPSVEAQSSGDKPTPGDNAPRYTQSQRRHYIVQASQMDGMSHSASLPTNLTPSAREASKENGRKKEIQLMENGQRVDVPFIAVLSGETKTGAHRTTTWLRTWATFRIDEAGPASARAGAFQSGSDKLSGGRT</sequence>
<protein>
    <submittedName>
        <fullName evidence="3">Uncharacterized protein</fullName>
    </submittedName>
</protein>
<organism evidence="3 4">
    <name type="scientific">Coprinellus micaceus</name>
    <name type="common">Glistening ink-cap mushroom</name>
    <name type="synonym">Coprinus micaceus</name>
    <dbReference type="NCBI Taxonomy" id="71717"/>
    <lineage>
        <taxon>Eukaryota</taxon>
        <taxon>Fungi</taxon>
        <taxon>Dikarya</taxon>
        <taxon>Basidiomycota</taxon>
        <taxon>Agaricomycotina</taxon>
        <taxon>Agaricomycetes</taxon>
        <taxon>Agaricomycetidae</taxon>
        <taxon>Agaricales</taxon>
        <taxon>Agaricineae</taxon>
        <taxon>Psathyrellaceae</taxon>
        <taxon>Coprinellus</taxon>
    </lineage>
</organism>
<evidence type="ECO:0000313" key="4">
    <source>
        <dbReference type="Proteomes" id="UP000298030"/>
    </source>
</evidence>
<keyword evidence="4" id="KW-1185">Reference proteome</keyword>
<proteinExistence type="predicted"/>
<comment type="caution">
    <text evidence="3">The sequence shown here is derived from an EMBL/GenBank/DDBJ whole genome shotgun (WGS) entry which is preliminary data.</text>
</comment>
<dbReference type="EMBL" id="QPFP01000028">
    <property type="protein sequence ID" value="TEB29351.1"/>
    <property type="molecule type" value="Genomic_DNA"/>
</dbReference>